<dbReference type="PANTHER" id="PTHR43020:SF2">
    <property type="entry name" value="MITOCHONDRIAL TRNA METHYLTHIOTRANSFERASE CDK5RAP1"/>
    <property type="match status" value="1"/>
</dbReference>
<dbReference type="InterPro" id="IPR023404">
    <property type="entry name" value="rSAM_horseshoe"/>
</dbReference>
<feature type="binding site" evidence="13">
    <location>
        <position position="48"/>
    </location>
    <ligand>
        <name>[4Fe-4S] cluster</name>
        <dbReference type="ChEBI" id="CHEBI:49883"/>
        <label>1</label>
    </ligand>
</feature>
<dbReference type="InterPro" id="IPR005839">
    <property type="entry name" value="Methylthiotransferase"/>
</dbReference>
<sequence>MTGRFFLETYGCQMNIAESNAMTLQLEALGWSAAERPEEADIVLLNTCAVRQTAEDRIWGRIGYYKFLKESRDFTLIVTGCMAERLGEEIIKESKAVDYVLGTFQKRKLSEIACGHGETHAPVKADDLSVSPHFQFEPYHLAKGAFKAFLPIMHGCNNFCSYCIVPYVRGREISRSPEDIFREIERLEEKGVREITLLGQNVNSYNWNDTLRFPDLLAKIASMTDSIRWIRFMSSHPKDIPQELIRVIAEHETVCNHIHLPVQHGSNSVLRRMNRKYTREHYFDLVEMMRSVIPGLSLSTDLMIGFPGESEEDFELTLDLVRQVGFDDAFTYYYNPREGTAAYDMAEQVPHEVKLDRLKTLIELQREISFARRKARIGDSERVLVEQRAKKREGELLARTNRNEMVAFPGGEGLIGSFVPVVLKTLHGNTFRGEVVCPGK</sequence>
<dbReference type="Pfam" id="PF00919">
    <property type="entry name" value="UPF0004"/>
    <property type="match status" value="1"/>
</dbReference>
<dbReference type="PANTHER" id="PTHR43020">
    <property type="entry name" value="CDK5 REGULATORY SUBUNIT-ASSOCIATED PROTEIN 1"/>
    <property type="match status" value="1"/>
</dbReference>
<evidence type="ECO:0000256" key="6">
    <source>
        <dbReference type="ARBA" id="ARBA00022723"/>
    </source>
</evidence>
<keyword evidence="8 13" id="KW-0411">Iron-sulfur</keyword>
<dbReference type="PROSITE" id="PS51918">
    <property type="entry name" value="RADICAL_SAM"/>
    <property type="match status" value="1"/>
</dbReference>
<dbReference type="EC" id="2.8.4.3" evidence="9 13"/>
<dbReference type="SFLD" id="SFLDG01082">
    <property type="entry name" value="B12-binding_domain_containing"/>
    <property type="match status" value="1"/>
</dbReference>
<evidence type="ECO:0000256" key="11">
    <source>
        <dbReference type="ARBA" id="ARBA00080698"/>
    </source>
</evidence>
<keyword evidence="13" id="KW-0819">tRNA processing</keyword>
<feature type="binding site" evidence="13">
    <location>
        <position position="160"/>
    </location>
    <ligand>
        <name>[4Fe-4S] cluster</name>
        <dbReference type="ChEBI" id="CHEBI:49883"/>
        <label>2</label>
        <note>4Fe-4S-S-AdoMet</note>
    </ligand>
</feature>
<dbReference type="Proteomes" id="UP000002318">
    <property type="component" value="Chromosome"/>
</dbReference>
<dbReference type="InterPro" id="IPR007197">
    <property type="entry name" value="rSAM"/>
</dbReference>
<feature type="binding site" evidence="13">
    <location>
        <position position="163"/>
    </location>
    <ligand>
        <name>[4Fe-4S] cluster</name>
        <dbReference type="ChEBI" id="CHEBI:49883"/>
        <label>2</label>
        <note>4Fe-4S-S-AdoMet</note>
    </ligand>
</feature>
<dbReference type="EMBL" id="CP002116">
    <property type="protein sequence ID" value="ADK81540.1"/>
    <property type="molecule type" value="Genomic_DNA"/>
</dbReference>
<dbReference type="Gene3D" id="3.40.50.12160">
    <property type="entry name" value="Methylthiotransferase, N-terminal domain"/>
    <property type="match status" value="1"/>
</dbReference>
<dbReference type="CDD" id="cd01335">
    <property type="entry name" value="Radical_SAM"/>
    <property type="match status" value="1"/>
</dbReference>
<keyword evidence="6 13" id="KW-0479">Metal-binding</keyword>
<dbReference type="SMART" id="SM00729">
    <property type="entry name" value="Elp3"/>
    <property type="match status" value="1"/>
</dbReference>
<dbReference type="GO" id="GO:0005829">
    <property type="term" value="C:cytosol"/>
    <property type="evidence" value="ECO:0007669"/>
    <property type="project" value="TreeGrafter"/>
</dbReference>
<protein>
    <recommendedName>
        <fullName evidence="10 13">tRNA-2-methylthio-N(6)-dimethylallyladenosine synthase</fullName>
        <ecNumber evidence="9 13">2.8.4.3</ecNumber>
    </recommendedName>
    <alternativeName>
        <fullName evidence="12 13">(Dimethylallyl)adenosine tRNA methylthiotransferase MiaB</fullName>
    </alternativeName>
    <alternativeName>
        <fullName evidence="11 13">tRNA-i(6)A37 methylthiotransferase</fullName>
    </alternativeName>
</protein>
<dbReference type="InterPro" id="IPR020612">
    <property type="entry name" value="Methylthiotransferase_CS"/>
</dbReference>
<feature type="binding site" evidence="13">
    <location>
        <position position="81"/>
    </location>
    <ligand>
        <name>[4Fe-4S] cluster</name>
        <dbReference type="ChEBI" id="CHEBI:49883"/>
        <label>1</label>
    </ligand>
</feature>
<keyword evidence="4 13" id="KW-0808">Transferase</keyword>
<organism evidence="17 18">
    <name type="scientific">Sediminispirochaeta smaragdinae (strain DSM 11293 / JCM 15392 / SEBR 4228)</name>
    <name type="common">Spirochaeta smaragdinae</name>
    <dbReference type="NCBI Taxonomy" id="573413"/>
    <lineage>
        <taxon>Bacteria</taxon>
        <taxon>Pseudomonadati</taxon>
        <taxon>Spirochaetota</taxon>
        <taxon>Spirochaetia</taxon>
        <taxon>Spirochaetales</taxon>
        <taxon>Spirochaetaceae</taxon>
        <taxon>Sediminispirochaeta</taxon>
    </lineage>
</organism>
<feature type="binding site" evidence="13">
    <location>
        <position position="156"/>
    </location>
    <ligand>
        <name>[4Fe-4S] cluster</name>
        <dbReference type="ChEBI" id="CHEBI:49883"/>
        <label>2</label>
        <note>4Fe-4S-S-AdoMet</note>
    </ligand>
</feature>
<dbReference type="PROSITE" id="PS01278">
    <property type="entry name" value="MTTASE_RADICAL"/>
    <property type="match status" value="1"/>
</dbReference>
<gene>
    <name evidence="13" type="primary">miaB</name>
    <name evidence="17" type="ordered locus">Spirs_2426</name>
</gene>
<evidence type="ECO:0000259" key="16">
    <source>
        <dbReference type="PROSITE" id="PS51918"/>
    </source>
</evidence>
<evidence type="ECO:0000256" key="7">
    <source>
        <dbReference type="ARBA" id="ARBA00023004"/>
    </source>
</evidence>
<feature type="domain" description="TRAM" evidence="14">
    <location>
        <begin position="374"/>
        <end position="437"/>
    </location>
</feature>
<comment type="catalytic activity">
    <reaction evidence="13">
        <text>N(6)-dimethylallyladenosine(37) in tRNA + (sulfur carrier)-SH + AH2 + 2 S-adenosyl-L-methionine = 2-methylsulfanyl-N(6)-dimethylallyladenosine(37) in tRNA + (sulfur carrier)-H + 5'-deoxyadenosine + L-methionine + A + S-adenosyl-L-homocysteine + 2 H(+)</text>
        <dbReference type="Rhea" id="RHEA:37067"/>
        <dbReference type="Rhea" id="RHEA-COMP:10375"/>
        <dbReference type="Rhea" id="RHEA-COMP:10376"/>
        <dbReference type="Rhea" id="RHEA-COMP:14737"/>
        <dbReference type="Rhea" id="RHEA-COMP:14739"/>
        <dbReference type="ChEBI" id="CHEBI:13193"/>
        <dbReference type="ChEBI" id="CHEBI:15378"/>
        <dbReference type="ChEBI" id="CHEBI:17319"/>
        <dbReference type="ChEBI" id="CHEBI:17499"/>
        <dbReference type="ChEBI" id="CHEBI:29917"/>
        <dbReference type="ChEBI" id="CHEBI:57844"/>
        <dbReference type="ChEBI" id="CHEBI:57856"/>
        <dbReference type="ChEBI" id="CHEBI:59789"/>
        <dbReference type="ChEBI" id="CHEBI:64428"/>
        <dbReference type="ChEBI" id="CHEBI:74415"/>
        <dbReference type="ChEBI" id="CHEBI:74417"/>
        <dbReference type="EC" id="2.8.4.3"/>
    </reaction>
</comment>
<dbReference type="STRING" id="573413.Spirs_2426"/>
<comment type="similarity">
    <text evidence="13">Belongs to the methylthiotransferase family. MiaB subfamily.</text>
</comment>
<dbReference type="NCBIfam" id="TIGR00089">
    <property type="entry name" value="MiaB/RimO family radical SAM methylthiotransferase"/>
    <property type="match status" value="1"/>
</dbReference>
<keyword evidence="3 13" id="KW-0963">Cytoplasm</keyword>
<dbReference type="SFLD" id="SFLDF00273">
    <property type="entry name" value="(dimethylallyl)adenosine_tRNA"/>
    <property type="match status" value="1"/>
</dbReference>
<proteinExistence type="inferred from homology"/>
<dbReference type="SUPFAM" id="SSF102114">
    <property type="entry name" value="Radical SAM enzymes"/>
    <property type="match status" value="1"/>
</dbReference>
<evidence type="ECO:0000256" key="1">
    <source>
        <dbReference type="ARBA" id="ARBA00003234"/>
    </source>
</evidence>
<evidence type="ECO:0000259" key="15">
    <source>
        <dbReference type="PROSITE" id="PS51449"/>
    </source>
</evidence>
<dbReference type="OrthoDB" id="9805215at2"/>
<feature type="domain" description="Radical SAM core" evidence="16">
    <location>
        <begin position="142"/>
        <end position="371"/>
    </location>
</feature>
<dbReference type="InterPro" id="IPR058240">
    <property type="entry name" value="rSAM_sf"/>
</dbReference>
<dbReference type="HAMAP" id="MF_01864">
    <property type="entry name" value="tRNA_metthiotr_MiaB"/>
    <property type="match status" value="1"/>
</dbReference>
<comment type="subcellular location">
    <subcellularLocation>
        <location evidence="13">Cytoplasm</location>
    </subcellularLocation>
</comment>
<evidence type="ECO:0000256" key="2">
    <source>
        <dbReference type="ARBA" id="ARBA00022485"/>
    </source>
</evidence>
<evidence type="ECO:0000313" key="17">
    <source>
        <dbReference type="EMBL" id="ADK81540.1"/>
    </source>
</evidence>
<keyword evidence="5 13" id="KW-0949">S-adenosyl-L-methionine</keyword>
<dbReference type="SFLD" id="SFLDG01061">
    <property type="entry name" value="methylthiotransferase"/>
    <property type="match status" value="1"/>
</dbReference>
<evidence type="ECO:0000259" key="14">
    <source>
        <dbReference type="PROSITE" id="PS50926"/>
    </source>
</evidence>
<dbReference type="HOGENOM" id="CLU_018697_2_0_12"/>
<evidence type="ECO:0000313" key="18">
    <source>
        <dbReference type="Proteomes" id="UP000002318"/>
    </source>
</evidence>
<dbReference type="GO" id="GO:0035597">
    <property type="term" value="F:tRNA-2-methylthio-N(6)-dimethylallyladenosine(37) synthase activity"/>
    <property type="evidence" value="ECO:0007669"/>
    <property type="project" value="UniProtKB-EC"/>
</dbReference>
<accession>E1R3A9</accession>
<comment type="subunit">
    <text evidence="13">Monomer.</text>
</comment>
<dbReference type="PROSITE" id="PS50926">
    <property type="entry name" value="TRAM"/>
    <property type="match status" value="1"/>
</dbReference>
<comment type="cofactor">
    <cofactor evidence="13">
        <name>[4Fe-4S] cluster</name>
        <dbReference type="ChEBI" id="CHEBI:49883"/>
    </cofactor>
    <text evidence="13">Binds 2 [4Fe-4S] clusters. One cluster is coordinated with 3 cysteines and an exchangeable S-adenosyl-L-methionine.</text>
</comment>
<evidence type="ECO:0000256" key="12">
    <source>
        <dbReference type="ARBA" id="ARBA00081141"/>
    </source>
</evidence>
<evidence type="ECO:0000256" key="3">
    <source>
        <dbReference type="ARBA" id="ARBA00022490"/>
    </source>
</evidence>
<dbReference type="GO" id="GO:0051539">
    <property type="term" value="F:4 iron, 4 sulfur cluster binding"/>
    <property type="evidence" value="ECO:0007669"/>
    <property type="project" value="UniProtKB-UniRule"/>
</dbReference>
<dbReference type="InterPro" id="IPR006638">
    <property type="entry name" value="Elp3/MiaA/NifB-like_rSAM"/>
</dbReference>
<dbReference type="KEGG" id="ssm:Spirs_2426"/>
<dbReference type="InterPro" id="IPR038135">
    <property type="entry name" value="Methylthiotransferase_N_sf"/>
</dbReference>
<dbReference type="Gene3D" id="3.80.30.20">
    <property type="entry name" value="tm_1862 like domain"/>
    <property type="match status" value="1"/>
</dbReference>
<evidence type="ECO:0000256" key="9">
    <source>
        <dbReference type="ARBA" id="ARBA00033765"/>
    </source>
</evidence>
<dbReference type="FunFam" id="3.40.50.12160:FF:000003">
    <property type="entry name" value="CDK5 regulatory subunit-associated protein 1"/>
    <property type="match status" value="1"/>
</dbReference>
<dbReference type="FunFam" id="3.80.30.20:FF:000001">
    <property type="entry name" value="tRNA-2-methylthio-N(6)-dimethylallyladenosine synthase 2"/>
    <property type="match status" value="1"/>
</dbReference>
<dbReference type="InterPro" id="IPR006463">
    <property type="entry name" value="MiaB_methiolase"/>
</dbReference>
<dbReference type="RefSeq" id="WP_013255003.1">
    <property type="nucleotide sequence ID" value="NC_014364.1"/>
</dbReference>
<dbReference type="Pfam" id="PF04055">
    <property type="entry name" value="Radical_SAM"/>
    <property type="match status" value="1"/>
</dbReference>
<evidence type="ECO:0000256" key="8">
    <source>
        <dbReference type="ARBA" id="ARBA00023014"/>
    </source>
</evidence>
<keyword evidence="18" id="KW-1185">Reference proteome</keyword>
<name>E1R3A9_SEDSS</name>
<dbReference type="GO" id="GO:0046872">
    <property type="term" value="F:metal ion binding"/>
    <property type="evidence" value="ECO:0007669"/>
    <property type="project" value="UniProtKB-KW"/>
</dbReference>
<dbReference type="PROSITE" id="PS51449">
    <property type="entry name" value="MTTASE_N"/>
    <property type="match status" value="1"/>
</dbReference>
<dbReference type="InterPro" id="IPR013848">
    <property type="entry name" value="Methylthiotransferase_N"/>
</dbReference>
<keyword evidence="2 13" id="KW-0004">4Fe-4S</keyword>
<dbReference type="AlphaFoldDB" id="E1R3A9"/>
<feature type="binding site" evidence="13">
    <location>
        <position position="12"/>
    </location>
    <ligand>
        <name>[4Fe-4S] cluster</name>
        <dbReference type="ChEBI" id="CHEBI:49883"/>
        <label>1</label>
    </ligand>
</feature>
<reference evidence="17 18" key="1">
    <citation type="journal article" date="2010" name="Stand. Genomic Sci.">
        <title>Complete genome sequence of Spirochaeta smaragdinae type strain (SEBR 4228).</title>
        <authorList>
            <person name="Mavromatis K."/>
            <person name="Yasawong M."/>
            <person name="Chertkov O."/>
            <person name="Lapidus A."/>
            <person name="Lucas S."/>
            <person name="Nolan M."/>
            <person name="Del Rio T.G."/>
            <person name="Tice H."/>
            <person name="Cheng J.F."/>
            <person name="Pitluck S."/>
            <person name="Liolios K."/>
            <person name="Ivanova N."/>
            <person name="Tapia R."/>
            <person name="Han C."/>
            <person name="Bruce D."/>
            <person name="Goodwin L."/>
            <person name="Pati A."/>
            <person name="Chen A."/>
            <person name="Palaniappan K."/>
            <person name="Land M."/>
            <person name="Hauser L."/>
            <person name="Chang Y.J."/>
            <person name="Jeffries C.D."/>
            <person name="Detter J.C."/>
            <person name="Rohde M."/>
            <person name="Brambilla E."/>
            <person name="Spring S."/>
            <person name="Goker M."/>
            <person name="Sikorski J."/>
            <person name="Woyke T."/>
            <person name="Bristow J."/>
            <person name="Eisen J.A."/>
            <person name="Markowitz V."/>
            <person name="Hugenholtz P."/>
            <person name="Klenk H.P."/>
            <person name="Kyrpides N.C."/>
        </authorList>
    </citation>
    <scope>NUCLEOTIDE SEQUENCE [LARGE SCALE GENOMIC DNA]</scope>
    <source>
        <strain evidence="18">DSM 11293 / JCM 15392 / SEBR 4228</strain>
    </source>
</reference>
<comment type="function">
    <text evidence="1 13">Catalyzes the methylthiolation of N6-(dimethylallyl)adenosine (i(6)A), leading to the formation of 2-methylthio-N6-(dimethylallyl)adenosine (ms(2)i(6)A) at position 37 in tRNAs that read codons beginning with uridine.</text>
</comment>
<evidence type="ECO:0000256" key="10">
    <source>
        <dbReference type="ARBA" id="ARBA00068570"/>
    </source>
</evidence>
<keyword evidence="7 13" id="KW-0408">Iron</keyword>
<dbReference type="SFLD" id="SFLDS00029">
    <property type="entry name" value="Radical_SAM"/>
    <property type="match status" value="1"/>
</dbReference>
<dbReference type="eggNOG" id="COG0621">
    <property type="taxonomic scope" value="Bacteria"/>
</dbReference>
<dbReference type="NCBIfam" id="TIGR01574">
    <property type="entry name" value="miaB-methiolase"/>
    <property type="match status" value="1"/>
</dbReference>
<feature type="domain" description="MTTase N-terminal" evidence="15">
    <location>
        <begin position="3"/>
        <end position="118"/>
    </location>
</feature>
<dbReference type="Pfam" id="PF01938">
    <property type="entry name" value="TRAM"/>
    <property type="match status" value="1"/>
</dbReference>
<dbReference type="InterPro" id="IPR002792">
    <property type="entry name" value="TRAM_dom"/>
</dbReference>
<evidence type="ECO:0000256" key="4">
    <source>
        <dbReference type="ARBA" id="ARBA00022679"/>
    </source>
</evidence>
<evidence type="ECO:0000256" key="5">
    <source>
        <dbReference type="ARBA" id="ARBA00022691"/>
    </source>
</evidence>
<evidence type="ECO:0000256" key="13">
    <source>
        <dbReference type="HAMAP-Rule" id="MF_01864"/>
    </source>
</evidence>